<dbReference type="AlphaFoldDB" id="A0A6I6K1W3"/>
<evidence type="ECO:0000313" key="2">
    <source>
        <dbReference type="EMBL" id="QGY47639.1"/>
    </source>
</evidence>
<dbReference type="InterPro" id="IPR036075">
    <property type="entry name" value="ARMT-1-like_metal-bd_sf"/>
</dbReference>
<dbReference type="Proteomes" id="UP000428260">
    <property type="component" value="Chromosome"/>
</dbReference>
<evidence type="ECO:0000259" key="1">
    <source>
        <dbReference type="Pfam" id="PF01937"/>
    </source>
</evidence>
<dbReference type="EMBL" id="CP046401">
    <property type="protein sequence ID" value="QGY47639.1"/>
    <property type="molecule type" value="Genomic_DNA"/>
</dbReference>
<dbReference type="InterPro" id="IPR014444">
    <property type="entry name" value="PH1575-like"/>
</dbReference>
<name>A0A6I6K1W3_9BACT</name>
<organism evidence="2 3">
    <name type="scientific">Maribellus comscasis</name>
    <dbReference type="NCBI Taxonomy" id="2681766"/>
    <lineage>
        <taxon>Bacteria</taxon>
        <taxon>Pseudomonadati</taxon>
        <taxon>Bacteroidota</taxon>
        <taxon>Bacteroidia</taxon>
        <taxon>Marinilabiliales</taxon>
        <taxon>Prolixibacteraceae</taxon>
        <taxon>Maribellus</taxon>
    </lineage>
</organism>
<dbReference type="KEGG" id="mcos:GM418_29415"/>
<dbReference type="InterPro" id="IPR002791">
    <property type="entry name" value="ARMT1-like_metal-bd"/>
</dbReference>
<sequence length="295" mass="33562">MQSDCESCLLLQGQKMLGKYNISSGRSNNIIDRFNRFMDENRNNGLLTPEAACFLHRLIKKETNTDDLYEKEKEEYNQLMLNLEKDVRKRIDKSANPFQTALRYALAGNVIDFGPPEPFDVLETLATAAMKIPAIDHSEILYKELKNASMVLYLGDNAGEIVLDKIFISVIDHPNLWFATRGAPVINDATMEDAKKVRMSDVAQVISNGYDAPSTLEKHCSPEFKKLFDEADIIISKGQGNLEGLMGNNQKEIYFLLMVKCDVIASMLNVPRGSFMVFNIRHLRDQTAKYRMYKK</sequence>
<dbReference type="Gene3D" id="3.40.50.10880">
    <property type="entry name" value="Uncharacterised protein PF01937, DUF89, domain 3"/>
    <property type="match status" value="1"/>
</dbReference>
<protein>
    <submittedName>
        <fullName evidence="2">DUF89 family protein</fullName>
    </submittedName>
</protein>
<evidence type="ECO:0000313" key="3">
    <source>
        <dbReference type="Proteomes" id="UP000428260"/>
    </source>
</evidence>
<accession>A0A6I6K1W3</accession>
<dbReference type="RefSeq" id="WP_281350227.1">
    <property type="nucleotide sequence ID" value="NZ_CP046401.1"/>
</dbReference>
<dbReference type="PIRSF" id="PIRSF006593">
    <property type="entry name" value="UCP006593"/>
    <property type="match status" value="1"/>
</dbReference>
<dbReference type="SUPFAM" id="SSF111321">
    <property type="entry name" value="AF1104-like"/>
    <property type="match status" value="1"/>
</dbReference>
<reference evidence="2 3" key="1">
    <citation type="submission" date="2019-11" db="EMBL/GenBank/DDBJ databases">
        <authorList>
            <person name="Zheng R.K."/>
            <person name="Sun C.M."/>
        </authorList>
    </citation>
    <scope>NUCLEOTIDE SEQUENCE [LARGE SCALE GENOMIC DNA]</scope>
    <source>
        <strain evidence="2 3">WC007</strain>
    </source>
</reference>
<gene>
    <name evidence="2" type="ORF">GM418_29415</name>
</gene>
<proteinExistence type="predicted"/>
<feature type="domain" description="Damage-control phosphatase ARMT1-like metal-binding" evidence="1">
    <location>
        <begin position="2"/>
        <end position="273"/>
    </location>
</feature>
<keyword evidence="3" id="KW-1185">Reference proteome</keyword>
<dbReference type="Pfam" id="PF01937">
    <property type="entry name" value="ARMT1-like_dom"/>
    <property type="match status" value="1"/>
</dbReference>
<dbReference type="Gene3D" id="1.10.285.20">
    <property type="entry name" value="Uncharacterised protein PF01937, DUF89, domain 2"/>
    <property type="match status" value="1"/>
</dbReference>